<evidence type="ECO:0000313" key="2">
    <source>
        <dbReference type="Proteomes" id="UP000652074"/>
    </source>
</evidence>
<comment type="caution">
    <text evidence="1">The sequence shown here is derived from an EMBL/GenBank/DDBJ whole genome shotgun (WGS) entry which is preliminary data.</text>
</comment>
<name>A0ABX1MMG9_9RHOO</name>
<reference evidence="1 2" key="1">
    <citation type="submission" date="2019-12" db="EMBL/GenBank/DDBJ databases">
        <title>Comparative genomics gives insights into the taxonomy of the Azoarcus-Aromatoleum group and reveals separate origins of nif in the plant-associated Azoarcus and non-plant-associated Aromatoleum sub-groups.</title>
        <authorList>
            <person name="Lafos M."/>
            <person name="Maluk M."/>
            <person name="Batista M."/>
            <person name="Junghare M."/>
            <person name="Carmona M."/>
            <person name="Faoro H."/>
            <person name="Cruz L.M."/>
            <person name="Battistoni F."/>
            <person name="De Souza E."/>
            <person name="Pedrosa F."/>
            <person name="Chen W.-M."/>
            <person name="Poole P.S."/>
            <person name="Dixon R.A."/>
            <person name="James E.K."/>
        </authorList>
    </citation>
    <scope>NUCLEOTIDE SEQUENCE [LARGE SCALE GENOMIC DNA]</scope>
    <source>
        <strain evidence="1 2">ToN1</strain>
    </source>
</reference>
<sequence>MESTVAISAVRMGGLKNRVDSLSGGVEDAYSIKKNAKRLHFVSMQMYYAGLFGAMSV</sequence>
<dbReference type="Proteomes" id="UP000652074">
    <property type="component" value="Unassembled WGS sequence"/>
</dbReference>
<organism evidence="1 2">
    <name type="scientific">Aromatoleum petrolei</name>
    <dbReference type="NCBI Taxonomy" id="76116"/>
    <lineage>
        <taxon>Bacteria</taxon>
        <taxon>Pseudomonadati</taxon>
        <taxon>Pseudomonadota</taxon>
        <taxon>Betaproteobacteria</taxon>
        <taxon>Rhodocyclales</taxon>
        <taxon>Rhodocyclaceae</taxon>
        <taxon>Aromatoleum</taxon>
    </lineage>
</organism>
<evidence type="ECO:0000313" key="1">
    <source>
        <dbReference type="EMBL" id="NMF87886.1"/>
    </source>
</evidence>
<keyword evidence="2" id="KW-1185">Reference proteome</keyword>
<dbReference type="EMBL" id="WTVR01000007">
    <property type="protein sequence ID" value="NMF87886.1"/>
    <property type="molecule type" value="Genomic_DNA"/>
</dbReference>
<proteinExistence type="predicted"/>
<gene>
    <name evidence="1" type="ORF">GPA26_05265</name>
</gene>
<protein>
    <submittedName>
        <fullName evidence="1">Uncharacterized protein</fullName>
    </submittedName>
</protein>
<dbReference type="RefSeq" id="WP_169205315.1">
    <property type="nucleotide sequence ID" value="NZ_CP059560.1"/>
</dbReference>
<accession>A0ABX1MMG9</accession>